<comment type="caution">
    <text evidence="2">The sequence shown here is derived from an EMBL/GenBank/DDBJ whole genome shotgun (WGS) entry which is preliminary data.</text>
</comment>
<proteinExistence type="predicted"/>
<evidence type="ECO:0000313" key="3">
    <source>
        <dbReference type="Proteomes" id="UP000009328"/>
    </source>
</evidence>
<dbReference type="SUPFAM" id="SSF50182">
    <property type="entry name" value="Sm-like ribonucleoproteins"/>
    <property type="match status" value="1"/>
</dbReference>
<organism evidence="2 3">
    <name type="scientific">Wickerhamomyces ciferrii (strain ATCC 14091 / BCRC 22168 / CBS 111 / JCM 3599 / NBRC 0793 / NRRL Y-1031 F-60-10)</name>
    <name type="common">Yeast</name>
    <name type="synonym">Pichia ciferrii</name>
    <dbReference type="NCBI Taxonomy" id="1206466"/>
    <lineage>
        <taxon>Eukaryota</taxon>
        <taxon>Fungi</taxon>
        <taxon>Dikarya</taxon>
        <taxon>Ascomycota</taxon>
        <taxon>Saccharomycotina</taxon>
        <taxon>Saccharomycetes</taxon>
        <taxon>Phaffomycetales</taxon>
        <taxon>Wickerhamomycetaceae</taxon>
        <taxon>Wickerhamomyces</taxon>
    </lineage>
</organism>
<dbReference type="EMBL" id="CAIF01000241">
    <property type="protein sequence ID" value="CCH46345.1"/>
    <property type="molecule type" value="Genomic_DNA"/>
</dbReference>
<dbReference type="Proteomes" id="UP000009328">
    <property type="component" value="Unassembled WGS sequence"/>
</dbReference>
<dbReference type="AlphaFoldDB" id="K0KM69"/>
<accession>K0KM69</accession>
<dbReference type="SMART" id="SM00651">
    <property type="entry name" value="Sm"/>
    <property type="match status" value="1"/>
</dbReference>
<dbReference type="GO" id="GO:1990904">
    <property type="term" value="C:ribonucleoprotein complex"/>
    <property type="evidence" value="ECO:0007669"/>
    <property type="project" value="UniProtKB-KW"/>
</dbReference>
<dbReference type="InterPro" id="IPR034110">
    <property type="entry name" value="LSMD1_Sm"/>
</dbReference>
<evidence type="ECO:0000313" key="2">
    <source>
        <dbReference type="EMBL" id="CCH46345.1"/>
    </source>
</evidence>
<dbReference type="eggNOG" id="ENOG502SDEV">
    <property type="taxonomic scope" value="Eukaryota"/>
</dbReference>
<feature type="domain" description="Sm" evidence="1">
    <location>
        <begin position="7"/>
        <end position="81"/>
    </location>
</feature>
<sequence>MTSIEDLIPSDLIGTELKVTIKDQRILIGILLALDNKPNLLLNNVIEISNQYNSIIGSESENKRELGLVSIPFDSIENIKIKNIDLDKTLDWKDKSLN</sequence>
<name>K0KM69_WICCF</name>
<dbReference type="CDD" id="cd06168">
    <property type="entry name" value="LSMD1"/>
    <property type="match status" value="1"/>
</dbReference>
<dbReference type="InterPro" id="IPR001163">
    <property type="entry name" value="Sm_dom_euk/arc"/>
</dbReference>
<keyword evidence="2" id="KW-0687">Ribonucleoprotein</keyword>
<keyword evidence="3" id="KW-1185">Reference proteome</keyword>
<gene>
    <name evidence="2" type="ORF">BN7_5938</name>
</gene>
<dbReference type="InParanoid" id="K0KM69"/>
<dbReference type="Pfam" id="PF01423">
    <property type="entry name" value="LSM"/>
    <property type="match status" value="1"/>
</dbReference>
<protein>
    <submittedName>
        <fullName evidence="2">Small nuclear ribonucleoprotein-associated protein</fullName>
    </submittedName>
</protein>
<dbReference type="InterPro" id="IPR010920">
    <property type="entry name" value="LSM_dom_sf"/>
</dbReference>
<dbReference type="FunCoup" id="K0KM69">
    <property type="interactions" value="373"/>
</dbReference>
<dbReference type="GO" id="GO:0031417">
    <property type="term" value="C:NatC complex"/>
    <property type="evidence" value="ECO:0007669"/>
    <property type="project" value="InterPro"/>
</dbReference>
<reference evidence="2 3" key="1">
    <citation type="journal article" date="2012" name="Eukaryot. Cell">
        <title>Draft genome sequence of Wickerhamomyces ciferrii NRRL Y-1031 F-60-10.</title>
        <authorList>
            <person name="Schneider J."/>
            <person name="Andrea H."/>
            <person name="Blom J."/>
            <person name="Jaenicke S."/>
            <person name="Ruckert C."/>
            <person name="Schorsch C."/>
            <person name="Szczepanowski R."/>
            <person name="Farwick M."/>
            <person name="Goesmann A."/>
            <person name="Puhler A."/>
            <person name="Schaffer S."/>
            <person name="Tauch A."/>
            <person name="Kohler T."/>
            <person name="Brinkrolf K."/>
        </authorList>
    </citation>
    <scope>NUCLEOTIDE SEQUENCE [LARGE SCALE GENOMIC DNA]</scope>
    <source>
        <strain evidence="3">ATCC 14091 / BCRC 22168 / CBS 111 / JCM 3599 / NBRC 0793 / NRRL Y-1031 F-60-10</strain>
    </source>
</reference>
<dbReference type="Gene3D" id="2.30.30.100">
    <property type="match status" value="1"/>
</dbReference>
<evidence type="ECO:0000259" key="1">
    <source>
        <dbReference type="SMART" id="SM00651"/>
    </source>
</evidence>
<dbReference type="HOGENOM" id="CLU_076902_9_1_1"/>